<keyword evidence="4" id="KW-0808">Transferase</keyword>
<organism evidence="10 11">
    <name type="scientific">Streptomyces subrutilus</name>
    <dbReference type="NCBI Taxonomy" id="36818"/>
    <lineage>
        <taxon>Bacteria</taxon>
        <taxon>Bacillati</taxon>
        <taxon>Actinomycetota</taxon>
        <taxon>Actinomycetes</taxon>
        <taxon>Kitasatosporales</taxon>
        <taxon>Streptomycetaceae</taxon>
        <taxon>Streptomyces</taxon>
    </lineage>
</organism>
<reference evidence="10" key="1">
    <citation type="journal article" date="2014" name="Int. J. Syst. Evol. Microbiol.">
        <title>Complete genome sequence of Corynebacterium casei LMG S-19264T (=DSM 44701T), isolated from a smear-ripened cheese.</title>
        <authorList>
            <consortium name="US DOE Joint Genome Institute (JGI-PGF)"/>
            <person name="Walter F."/>
            <person name="Albersmeier A."/>
            <person name="Kalinowski J."/>
            <person name="Ruckert C."/>
        </authorList>
    </citation>
    <scope>NUCLEOTIDE SEQUENCE</scope>
    <source>
        <strain evidence="10">JCM 4834</strain>
    </source>
</reference>
<dbReference type="SUPFAM" id="SSF55874">
    <property type="entry name" value="ATPase domain of HSP90 chaperone/DNA topoisomerase II/histidine kinase"/>
    <property type="match status" value="1"/>
</dbReference>
<comment type="caution">
    <text evidence="10">The sequence shown here is derived from an EMBL/GenBank/DDBJ whole genome shotgun (WGS) entry which is preliminary data.</text>
</comment>
<dbReference type="PANTHER" id="PTHR45436">
    <property type="entry name" value="SENSOR HISTIDINE KINASE YKOH"/>
    <property type="match status" value="1"/>
</dbReference>
<evidence type="ECO:0000256" key="4">
    <source>
        <dbReference type="ARBA" id="ARBA00022679"/>
    </source>
</evidence>
<evidence type="ECO:0000256" key="1">
    <source>
        <dbReference type="ARBA" id="ARBA00000085"/>
    </source>
</evidence>
<name>A0A918R4N6_9ACTN</name>
<accession>A0A918R4N6</accession>
<evidence type="ECO:0000313" key="11">
    <source>
        <dbReference type="Proteomes" id="UP000634660"/>
    </source>
</evidence>
<dbReference type="AlphaFoldDB" id="A0A918R4N6"/>
<reference evidence="10" key="2">
    <citation type="submission" date="2020-09" db="EMBL/GenBank/DDBJ databases">
        <authorList>
            <person name="Sun Q."/>
            <person name="Ohkuma M."/>
        </authorList>
    </citation>
    <scope>NUCLEOTIDE SEQUENCE</scope>
    <source>
        <strain evidence="10">JCM 4834</strain>
    </source>
</reference>
<dbReference type="InterPro" id="IPR005467">
    <property type="entry name" value="His_kinase_dom"/>
</dbReference>
<keyword evidence="7" id="KW-1133">Transmembrane helix</keyword>
<dbReference type="PANTHER" id="PTHR45436:SF5">
    <property type="entry name" value="SENSOR HISTIDINE KINASE TRCS"/>
    <property type="match status" value="1"/>
</dbReference>
<dbReference type="Gene3D" id="3.30.565.10">
    <property type="entry name" value="Histidine kinase-like ATPase, C-terminal domain"/>
    <property type="match status" value="1"/>
</dbReference>
<dbReference type="Proteomes" id="UP000634660">
    <property type="component" value="Unassembled WGS sequence"/>
</dbReference>
<feature type="compositionally biased region" description="Basic residues" evidence="8">
    <location>
        <begin position="160"/>
        <end position="188"/>
    </location>
</feature>
<dbReference type="InterPro" id="IPR050428">
    <property type="entry name" value="TCS_sensor_his_kinase"/>
</dbReference>
<keyword evidence="7" id="KW-0472">Membrane</keyword>
<dbReference type="Pfam" id="PF02518">
    <property type="entry name" value="HATPase_c"/>
    <property type="match status" value="1"/>
</dbReference>
<feature type="compositionally biased region" description="Basic and acidic residues" evidence="8">
    <location>
        <begin position="150"/>
        <end position="159"/>
    </location>
</feature>
<dbReference type="InterPro" id="IPR003594">
    <property type="entry name" value="HATPase_dom"/>
</dbReference>
<feature type="domain" description="Histidine kinase" evidence="9">
    <location>
        <begin position="1"/>
        <end position="169"/>
    </location>
</feature>
<evidence type="ECO:0000256" key="6">
    <source>
        <dbReference type="ARBA" id="ARBA00022777"/>
    </source>
</evidence>
<proteinExistence type="predicted"/>
<evidence type="ECO:0000256" key="2">
    <source>
        <dbReference type="ARBA" id="ARBA00012438"/>
    </source>
</evidence>
<dbReference type="GO" id="GO:0004673">
    <property type="term" value="F:protein histidine kinase activity"/>
    <property type="evidence" value="ECO:0007669"/>
    <property type="project" value="UniProtKB-EC"/>
</dbReference>
<feature type="region of interest" description="Disordered" evidence="8">
    <location>
        <begin position="150"/>
        <end position="205"/>
    </location>
</feature>
<keyword evidence="3" id="KW-0597">Phosphoprotein</keyword>
<gene>
    <name evidence="10" type="ORF">GCM10010371_46910</name>
</gene>
<dbReference type="PROSITE" id="PS50109">
    <property type="entry name" value="HIS_KIN"/>
    <property type="match status" value="1"/>
</dbReference>
<sequence length="205" mass="22863">MLRTQLEVALAVRDPELWPELIGGALEDVERLQHLAADLLLLARIDAAQPVPVRPLDLTDLVRETVAARVGDRVAVRTDRAPGARVAGDELWLTRIVTNLLDNAQRFADRRVQVVLRTEAEHPGPGTAALEVFDDGPGIHDAERERVFERFSRLDDSRSRPRRGRPGSGHRPRPRGPPRRPGHRRSGPARRPPDRPPPGRARLDA</sequence>
<evidence type="ECO:0000313" key="10">
    <source>
        <dbReference type="EMBL" id="GGZ81887.1"/>
    </source>
</evidence>
<dbReference type="GO" id="GO:0005886">
    <property type="term" value="C:plasma membrane"/>
    <property type="evidence" value="ECO:0007669"/>
    <property type="project" value="TreeGrafter"/>
</dbReference>
<dbReference type="EMBL" id="BMVX01000019">
    <property type="protein sequence ID" value="GGZ81887.1"/>
    <property type="molecule type" value="Genomic_DNA"/>
</dbReference>
<evidence type="ECO:0000256" key="7">
    <source>
        <dbReference type="ARBA" id="ARBA00022989"/>
    </source>
</evidence>
<evidence type="ECO:0000256" key="5">
    <source>
        <dbReference type="ARBA" id="ARBA00022692"/>
    </source>
</evidence>
<dbReference type="GO" id="GO:0000160">
    <property type="term" value="P:phosphorelay signal transduction system"/>
    <property type="evidence" value="ECO:0007669"/>
    <property type="project" value="TreeGrafter"/>
</dbReference>
<dbReference type="InterPro" id="IPR036890">
    <property type="entry name" value="HATPase_C_sf"/>
</dbReference>
<dbReference type="SMART" id="SM00387">
    <property type="entry name" value="HATPase_c"/>
    <property type="match status" value="1"/>
</dbReference>
<keyword evidence="5" id="KW-0812">Transmembrane</keyword>
<evidence type="ECO:0000259" key="9">
    <source>
        <dbReference type="PROSITE" id="PS50109"/>
    </source>
</evidence>
<dbReference type="EC" id="2.7.13.3" evidence="2"/>
<evidence type="ECO:0000256" key="3">
    <source>
        <dbReference type="ARBA" id="ARBA00022553"/>
    </source>
</evidence>
<keyword evidence="6" id="KW-0418">Kinase</keyword>
<evidence type="ECO:0000256" key="8">
    <source>
        <dbReference type="SAM" id="MobiDB-lite"/>
    </source>
</evidence>
<dbReference type="CDD" id="cd00075">
    <property type="entry name" value="HATPase"/>
    <property type="match status" value="1"/>
</dbReference>
<protein>
    <recommendedName>
        <fullName evidence="2">histidine kinase</fullName>
        <ecNumber evidence="2">2.7.13.3</ecNumber>
    </recommendedName>
</protein>
<comment type="catalytic activity">
    <reaction evidence="1">
        <text>ATP + protein L-histidine = ADP + protein N-phospho-L-histidine.</text>
        <dbReference type="EC" id="2.7.13.3"/>
    </reaction>
</comment>